<keyword evidence="2" id="KW-0479">Metal-binding</keyword>
<dbReference type="Pfam" id="PF00672">
    <property type="entry name" value="HAMP"/>
    <property type="match status" value="1"/>
</dbReference>
<protein>
    <submittedName>
        <fullName evidence="8">HAMP domain-containing protein</fullName>
    </submittedName>
</protein>
<keyword evidence="9" id="KW-1185">Reference proteome</keyword>
<dbReference type="CDD" id="cd12107">
    <property type="entry name" value="Hemerythrin"/>
    <property type="match status" value="1"/>
</dbReference>
<dbReference type="Gene3D" id="6.10.340.10">
    <property type="match status" value="1"/>
</dbReference>
<evidence type="ECO:0000256" key="1">
    <source>
        <dbReference type="ARBA" id="ARBA00010587"/>
    </source>
</evidence>
<feature type="transmembrane region" description="Helical" evidence="5">
    <location>
        <begin position="144"/>
        <end position="168"/>
    </location>
</feature>
<feature type="region of interest" description="Disordered" evidence="4">
    <location>
        <begin position="733"/>
        <end position="752"/>
    </location>
</feature>
<evidence type="ECO:0000256" key="2">
    <source>
        <dbReference type="ARBA" id="ARBA00022723"/>
    </source>
</evidence>
<gene>
    <name evidence="8" type="ORF">G4223_01820</name>
</gene>
<proteinExistence type="inferred from homology"/>
<dbReference type="Proteomes" id="UP000480684">
    <property type="component" value="Unassembled WGS sequence"/>
</dbReference>
<feature type="domain" description="PAC" evidence="6">
    <location>
        <begin position="604"/>
        <end position="655"/>
    </location>
</feature>
<dbReference type="InterPro" id="IPR013587">
    <property type="entry name" value="Nitrate/nitrite_sensing"/>
</dbReference>
<dbReference type="InterPro" id="IPR035938">
    <property type="entry name" value="Hemerythrin-like_sf"/>
</dbReference>
<evidence type="ECO:0000259" key="7">
    <source>
        <dbReference type="PROSITE" id="PS50885"/>
    </source>
</evidence>
<dbReference type="PROSITE" id="PS50885">
    <property type="entry name" value="HAMP"/>
    <property type="match status" value="1"/>
</dbReference>
<keyword evidence="5" id="KW-1133">Transmembrane helix</keyword>
<dbReference type="AlphaFoldDB" id="A0A7C9UX32"/>
<dbReference type="Pfam" id="PF08376">
    <property type="entry name" value="NIT"/>
    <property type="match status" value="1"/>
</dbReference>
<evidence type="ECO:0000256" key="3">
    <source>
        <dbReference type="ARBA" id="ARBA00023004"/>
    </source>
</evidence>
<evidence type="ECO:0000256" key="5">
    <source>
        <dbReference type="SAM" id="Phobius"/>
    </source>
</evidence>
<comment type="similarity">
    <text evidence="1">Belongs to the hemerythrin family.</text>
</comment>
<dbReference type="SUPFAM" id="SSF47188">
    <property type="entry name" value="Hemerythrin-like"/>
    <property type="match status" value="1"/>
</dbReference>
<evidence type="ECO:0000256" key="4">
    <source>
        <dbReference type="SAM" id="MobiDB-lite"/>
    </source>
</evidence>
<name>A0A7C9UX32_9PROT</name>
<dbReference type="SMART" id="SM00304">
    <property type="entry name" value="HAMP"/>
    <property type="match status" value="1"/>
</dbReference>
<evidence type="ECO:0000259" key="6">
    <source>
        <dbReference type="PROSITE" id="PS50113"/>
    </source>
</evidence>
<reference evidence="8 9" key="1">
    <citation type="submission" date="2020-02" db="EMBL/GenBank/DDBJ databases">
        <authorList>
            <person name="Dziuba M."/>
            <person name="Kuznetsov B."/>
            <person name="Mardanov A."/>
            <person name="Ravin N."/>
            <person name="Grouzdev D."/>
        </authorList>
    </citation>
    <scope>NUCLEOTIDE SEQUENCE [LARGE SCALE GENOMIC DNA]</scope>
    <source>
        <strain evidence="8 9">SpK</strain>
    </source>
</reference>
<evidence type="ECO:0000313" key="9">
    <source>
        <dbReference type="Proteomes" id="UP000480684"/>
    </source>
</evidence>
<dbReference type="InterPro" id="IPR000700">
    <property type="entry name" value="PAS-assoc_C"/>
</dbReference>
<dbReference type="PROSITE" id="PS50113">
    <property type="entry name" value="PAC"/>
    <property type="match status" value="1"/>
</dbReference>
<dbReference type="EMBL" id="JAAIYP010000007">
    <property type="protein sequence ID" value="NFV78855.1"/>
    <property type="molecule type" value="Genomic_DNA"/>
</dbReference>
<keyword evidence="5" id="KW-0472">Membrane</keyword>
<dbReference type="GO" id="GO:0046872">
    <property type="term" value="F:metal ion binding"/>
    <property type="evidence" value="ECO:0007669"/>
    <property type="project" value="UniProtKB-KW"/>
</dbReference>
<dbReference type="InterPro" id="IPR003660">
    <property type="entry name" value="HAMP_dom"/>
</dbReference>
<feature type="domain" description="HAMP" evidence="7">
    <location>
        <begin position="463"/>
        <end position="516"/>
    </location>
</feature>
<comment type="caution">
    <text evidence="8">The sequence shown here is derived from an EMBL/GenBank/DDBJ whole genome shotgun (WGS) entry which is preliminary data.</text>
</comment>
<organism evidence="8 9">
    <name type="scientific">Magnetospirillum aberrantis SpK</name>
    <dbReference type="NCBI Taxonomy" id="908842"/>
    <lineage>
        <taxon>Bacteria</taxon>
        <taxon>Pseudomonadati</taxon>
        <taxon>Pseudomonadota</taxon>
        <taxon>Alphaproteobacteria</taxon>
        <taxon>Rhodospirillales</taxon>
        <taxon>Rhodospirillaceae</taxon>
        <taxon>Magnetospirillum</taxon>
    </lineage>
</organism>
<evidence type="ECO:0000313" key="8">
    <source>
        <dbReference type="EMBL" id="NFV78855.1"/>
    </source>
</evidence>
<keyword evidence="5" id="KW-0812">Transmembrane</keyword>
<sequence length="752" mass="83043">MTGIVWSDDLALGAAEVDVQHRVLVDVLSDANATFQTGDVRGAVLLLRRFLAEFAAHFADEQRRLTELGCDTVTEREREYSTSHFIFAAHPLEADDVEVIGQLLNYANAWLLDHIVRQDSPVRGLLAPPAAMERRRFRFDVIKLRWRIAALALVPLVALTGLVVVSGMELERNAAAMRLMSRMNHLNAHISDLMHELQHERGLATLVYYDRRLGRDKLQDQYRATDAAMQSFRDLATELETDLPAGAAARKLDGALHSLDLIKEVRDDVDTGSFDAVENMDFYTTAIEDLALLVPEVVRTFLPSDFAKLTFAQVFLQQVKERAGHERAAGVAILSSGAPGRPIVSVRDLAAEQRALATGFMALAPTDLAAAYRAAERLNEGPMTWMRNALETGELTYLSAQEWFEVTSHRIDAMRDVESMLTERLDAEADNLDRTTNQRYLVMVSGMAVLMLMSLVMVLSLGWSILPPLARLAAAVRRLANGERAVSIPGLASRDELGGVARFVEQLKERLVHSDLLDARRLTANAERLRVVADNTPGIVFRVFQAETGSSVVVCASRKARDILGLSPADIVDIPVRRLLRRMVAPSDWGGLLHMMRRQEPSSMSFEFQIRHDRPGAPRWLRVVVSPTPTEGGWLWDGVALDVSGLKAAERERNRIAGEAGRLGAAPSQPVPTARGVAIQVSLGLRPLSQHAEQALRNLPPDTPGFEDIQAILADVRRLERLVSELTVPALADDRDGPREASATVIPFKGKT</sequence>
<dbReference type="RefSeq" id="WP_163674198.1">
    <property type="nucleotide sequence ID" value="NZ_JAAIYP010000007.1"/>
</dbReference>
<dbReference type="SUPFAM" id="SSF55785">
    <property type="entry name" value="PYP-like sensor domain (PAS domain)"/>
    <property type="match status" value="1"/>
</dbReference>
<dbReference type="InterPro" id="IPR035965">
    <property type="entry name" value="PAS-like_dom_sf"/>
</dbReference>
<dbReference type="InterPro" id="IPR012827">
    <property type="entry name" value="Hemerythrin_metal-bd"/>
</dbReference>
<accession>A0A7C9UX32</accession>
<keyword evidence="3" id="KW-0408">Iron</keyword>
<feature type="transmembrane region" description="Helical" evidence="5">
    <location>
        <begin position="440"/>
        <end position="463"/>
    </location>
</feature>
<dbReference type="SUPFAM" id="SSF158472">
    <property type="entry name" value="HAMP domain-like"/>
    <property type="match status" value="1"/>
</dbReference>
<dbReference type="Gene3D" id="1.20.120.50">
    <property type="entry name" value="Hemerythrin-like"/>
    <property type="match status" value="1"/>
</dbReference>
<dbReference type="GO" id="GO:0007165">
    <property type="term" value="P:signal transduction"/>
    <property type="evidence" value="ECO:0007669"/>
    <property type="project" value="InterPro"/>
</dbReference>
<dbReference type="GO" id="GO:0016020">
    <property type="term" value="C:membrane"/>
    <property type="evidence" value="ECO:0007669"/>
    <property type="project" value="InterPro"/>
</dbReference>
<dbReference type="Gene3D" id="3.30.450.20">
    <property type="entry name" value="PAS domain"/>
    <property type="match status" value="1"/>
</dbReference>